<evidence type="ECO:0000259" key="19">
    <source>
        <dbReference type="SMART" id="SM00918"/>
    </source>
</evidence>
<evidence type="ECO:0000256" key="9">
    <source>
        <dbReference type="ARBA" id="ARBA00023170"/>
    </source>
</evidence>
<evidence type="ECO:0000313" key="21">
    <source>
        <dbReference type="Proteomes" id="UP000318571"/>
    </source>
</evidence>
<dbReference type="EMBL" id="VCGU01000459">
    <property type="protein sequence ID" value="TRY61504.1"/>
    <property type="molecule type" value="Genomic_DNA"/>
</dbReference>
<evidence type="ECO:0000256" key="16">
    <source>
        <dbReference type="SAM" id="Phobius"/>
    </source>
</evidence>
<evidence type="ECO:0000256" key="5">
    <source>
        <dbReference type="ARBA" id="ARBA00022692"/>
    </source>
</evidence>
<dbReference type="PANTHER" id="PTHR18966">
    <property type="entry name" value="IONOTROPIC GLUTAMATE RECEPTOR"/>
    <property type="match status" value="1"/>
</dbReference>
<dbReference type="InterPro" id="IPR019594">
    <property type="entry name" value="Glu/Gly-bd"/>
</dbReference>
<organism evidence="20 21">
    <name type="scientific">Tigriopus californicus</name>
    <name type="common">Marine copepod</name>
    <dbReference type="NCBI Taxonomy" id="6832"/>
    <lineage>
        <taxon>Eukaryota</taxon>
        <taxon>Metazoa</taxon>
        <taxon>Ecdysozoa</taxon>
        <taxon>Arthropoda</taxon>
        <taxon>Crustacea</taxon>
        <taxon>Multicrustacea</taxon>
        <taxon>Hexanauplia</taxon>
        <taxon>Copepoda</taxon>
        <taxon>Harpacticoida</taxon>
        <taxon>Harpacticidae</taxon>
        <taxon>Tigriopus</taxon>
    </lineage>
</organism>
<dbReference type="GO" id="GO:0015276">
    <property type="term" value="F:ligand-gated monoatomic ion channel activity"/>
    <property type="evidence" value="ECO:0007669"/>
    <property type="project" value="InterPro"/>
</dbReference>
<evidence type="ECO:0000256" key="12">
    <source>
        <dbReference type="ARBA" id="ARBA00023303"/>
    </source>
</evidence>
<keyword evidence="10" id="KW-0325">Glycoprotein</keyword>
<keyword evidence="17" id="KW-0732">Signal</keyword>
<dbReference type="FunFam" id="3.40.190.10:FF:000024">
    <property type="entry name" value="Glutamate receptor, ionotropic, delta 1"/>
    <property type="match status" value="1"/>
</dbReference>
<dbReference type="SUPFAM" id="SSF53850">
    <property type="entry name" value="Periplasmic binding protein-like II"/>
    <property type="match status" value="1"/>
</dbReference>
<keyword evidence="11" id="KW-1071">Ligand-gated ion channel</keyword>
<feature type="domain" description="Ionotropic glutamate receptor C-terminal" evidence="18">
    <location>
        <begin position="373"/>
        <end position="777"/>
    </location>
</feature>
<evidence type="ECO:0000313" key="20">
    <source>
        <dbReference type="EMBL" id="TRY61504.1"/>
    </source>
</evidence>
<evidence type="ECO:0000256" key="2">
    <source>
        <dbReference type="ARBA" id="ARBA00008685"/>
    </source>
</evidence>
<sequence>MWWSGITLLILVLPNSSVQGIDVILVVESTQKDLTKVFDEKFPEVETLTNKKFNYELVEFQRSKSDDIYADLCTLLASGKYSAVIDMAWGGWIKGRKTANNLGLPYLRIEAANHLFVQAADDFLKSQKAVDAALIFEDQNKLDQSLYYIIGNSFLRIIGAQLNDTKAFDRLKKMRPRPSNYVVWGSSLKVKEAYTKALGMEMLKRDTRWTLVFQDFKHNDFALDTVMNQTNFLQMEDEENCCIILNKNGADCDCSNLKDISTEIVGNGIELFLKALSKMDNEGTLPQQAWTCDNPSSGDNDTRAKFDLAVGTTVNSTSYLFKRDKHNVPLITAPIKIKAKSENQTGPIFMGDWDPVQRFVQAPGYSPGEIKDYFRVGVVLGMPWAWIEGAPDPIDTQYLDETKPNRGLRGYCIELLEELAKRMGFDYEIVPSNRNAYGAKQPNGTWTGIVGDLISGEIDISVATLTMTTEREEVIDFVAPYFDQSGISILLRKKEPVQSIFKFMSVLKTEVWLGILAAVFIVAFLIWCLDRFSPYSYYNNKDAYPEGARDFTLGESLWFSLTSLTPQGGGECPKALSGRVLVAAYWLFIVLMLATFTANLAAFLTVERMQTTVQSLEELARQSKINYTVVDNSPYLEYFHNMAGAEDELYKKWKEITLNSTSDQTRYRVWDYPVREQYTHILKVIKQNQPVATPEEGFQRVDNDLEANFAFIHDASEVRYKYYQNCNFTEIGEPFAEQPLAVAVQQGSHLQKEISKIILELQKERYFETLSGKYWNSSKRASCPVKDDSQGITLKSLGGIFLATLCGLLLSMITLAYEVWQQKKLDKNKVHEIDKVIAKSGQSKIITVGSKQVALDARSGFY</sequence>
<accession>A0A553N7T1</accession>
<evidence type="ECO:0000256" key="7">
    <source>
        <dbReference type="ARBA" id="ARBA00023065"/>
    </source>
</evidence>
<evidence type="ECO:0000259" key="18">
    <source>
        <dbReference type="SMART" id="SM00079"/>
    </source>
</evidence>
<keyword evidence="12" id="KW-0407">Ion channel</keyword>
<evidence type="ECO:0000256" key="17">
    <source>
        <dbReference type="SAM" id="SignalP"/>
    </source>
</evidence>
<evidence type="ECO:0000256" key="13">
    <source>
        <dbReference type="PIRSR" id="PIRSR601508-1"/>
    </source>
</evidence>
<comment type="subcellular location">
    <subcellularLocation>
        <location evidence="1">Cell membrane</location>
        <topology evidence="1">Multi-pass membrane protein</topology>
    </subcellularLocation>
</comment>
<dbReference type="InterPro" id="IPR001320">
    <property type="entry name" value="Iontro_rcpt_C"/>
</dbReference>
<name>A0A553N7T1_TIGCA</name>
<protein>
    <recommendedName>
        <fullName evidence="22">Ionotropic glutamate receptor C-terminal domain-containing protein</fullName>
    </recommendedName>
</protein>
<dbReference type="SMART" id="SM00918">
    <property type="entry name" value="Lig_chan-Glu_bd"/>
    <property type="match status" value="1"/>
</dbReference>
<dbReference type="GO" id="GO:0005886">
    <property type="term" value="C:plasma membrane"/>
    <property type="evidence" value="ECO:0007669"/>
    <property type="project" value="UniProtKB-SubCell"/>
</dbReference>
<keyword evidence="5 16" id="KW-0812">Transmembrane</keyword>
<dbReference type="OrthoDB" id="5984008at2759"/>
<keyword evidence="6 16" id="KW-1133">Transmembrane helix</keyword>
<dbReference type="Proteomes" id="UP000318571">
    <property type="component" value="Chromosome 8"/>
</dbReference>
<evidence type="ECO:0008006" key="22">
    <source>
        <dbReference type="Google" id="ProtNLM"/>
    </source>
</evidence>
<dbReference type="OMA" id="DEENCCI"/>
<dbReference type="InterPro" id="IPR015683">
    <property type="entry name" value="Ionotropic_Glu_rcpt"/>
</dbReference>
<dbReference type="AlphaFoldDB" id="A0A553N7T1"/>
<dbReference type="SMART" id="SM00079">
    <property type="entry name" value="PBPe"/>
    <property type="match status" value="1"/>
</dbReference>
<feature type="disulfide bond" evidence="15">
    <location>
        <begin position="726"/>
        <end position="783"/>
    </location>
</feature>
<evidence type="ECO:0000256" key="14">
    <source>
        <dbReference type="PIRSR" id="PIRSR601508-2"/>
    </source>
</evidence>
<feature type="transmembrane region" description="Helical" evidence="16">
    <location>
        <begin position="583"/>
        <end position="606"/>
    </location>
</feature>
<keyword evidence="3" id="KW-0813">Transport</keyword>
<evidence type="ECO:0000256" key="4">
    <source>
        <dbReference type="ARBA" id="ARBA00022475"/>
    </source>
</evidence>
<dbReference type="Pfam" id="PF00060">
    <property type="entry name" value="Lig_chan"/>
    <property type="match status" value="1"/>
</dbReference>
<feature type="transmembrane region" description="Helical" evidence="16">
    <location>
        <begin position="511"/>
        <end position="529"/>
    </location>
</feature>
<dbReference type="FunFam" id="1.10.287.70:FF:000143">
    <property type="entry name" value="Probable glutamate receptor"/>
    <property type="match status" value="1"/>
</dbReference>
<feature type="binding site" evidence="13">
    <location>
        <position position="471"/>
    </location>
    <ligand>
        <name>L-glutamate</name>
        <dbReference type="ChEBI" id="CHEBI:29985"/>
    </ligand>
</feature>
<feature type="domain" description="Ionotropic glutamate receptor L-glutamate and glycine-binding" evidence="19">
    <location>
        <begin position="397"/>
        <end position="455"/>
    </location>
</feature>
<keyword evidence="21" id="KW-1185">Reference proteome</keyword>
<dbReference type="Pfam" id="PF10613">
    <property type="entry name" value="Lig_chan-Glu_bd"/>
    <property type="match status" value="1"/>
</dbReference>
<keyword evidence="15" id="KW-1015">Disulfide bond</keyword>
<proteinExistence type="inferred from homology"/>
<feature type="chain" id="PRO_5022048001" description="Ionotropic glutamate receptor C-terminal domain-containing protein" evidence="17">
    <location>
        <begin position="21"/>
        <end position="862"/>
    </location>
</feature>
<gene>
    <name evidence="20" type="ORF">TCAL_03678</name>
</gene>
<comment type="caution">
    <text evidence="20">The sequence shown here is derived from an EMBL/GenBank/DDBJ whole genome shotgun (WGS) entry which is preliminary data.</text>
</comment>
<keyword evidence="8 16" id="KW-0472">Membrane</keyword>
<dbReference type="Gene3D" id="3.40.190.10">
    <property type="entry name" value="Periplasmic binding protein-like II"/>
    <property type="match status" value="3"/>
</dbReference>
<feature type="site" description="Crucial to convey clamshell closure to channel opening" evidence="14">
    <location>
        <position position="613"/>
    </location>
</feature>
<dbReference type="PRINTS" id="PR00177">
    <property type="entry name" value="NMDARECEPTOR"/>
</dbReference>
<dbReference type="GO" id="GO:0038023">
    <property type="term" value="F:signaling receptor activity"/>
    <property type="evidence" value="ECO:0007669"/>
    <property type="project" value="InterPro"/>
</dbReference>
<evidence type="ECO:0000256" key="11">
    <source>
        <dbReference type="ARBA" id="ARBA00023286"/>
    </source>
</evidence>
<feature type="signal peptide" evidence="17">
    <location>
        <begin position="1"/>
        <end position="20"/>
    </location>
</feature>
<dbReference type="Gene3D" id="1.10.287.70">
    <property type="match status" value="1"/>
</dbReference>
<evidence type="ECO:0000256" key="1">
    <source>
        <dbReference type="ARBA" id="ARBA00004651"/>
    </source>
</evidence>
<keyword evidence="9" id="KW-0675">Receptor</keyword>
<feature type="transmembrane region" description="Helical" evidence="16">
    <location>
        <begin position="797"/>
        <end position="820"/>
    </location>
</feature>
<keyword evidence="4" id="KW-1003">Cell membrane</keyword>
<evidence type="ECO:0000256" key="8">
    <source>
        <dbReference type="ARBA" id="ARBA00023136"/>
    </source>
</evidence>
<feature type="binding site" evidence="13">
    <location>
        <position position="466"/>
    </location>
    <ligand>
        <name>L-glutamate</name>
        <dbReference type="ChEBI" id="CHEBI:29985"/>
    </ligand>
</feature>
<dbReference type="InterPro" id="IPR001508">
    <property type="entry name" value="Iono_Glu_rcpt_met"/>
</dbReference>
<reference evidence="20 21" key="1">
    <citation type="journal article" date="2018" name="Nat. Ecol. Evol.">
        <title>Genomic signatures of mitonuclear coevolution across populations of Tigriopus californicus.</title>
        <authorList>
            <person name="Barreto F.S."/>
            <person name="Watson E.T."/>
            <person name="Lima T.G."/>
            <person name="Willett C.S."/>
            <person name="Edmands S."/>
            <person name="Li W."/>
            <person name="Burton R.S."/>
        </authorList>
    </citation>
    <scope>NUCLEOTIDE SEQUENCE [LARGE SCALE GENOMIC DNA]</scope>
    <source>
        <strain evidence="20 21">San Diego</strain>
    </source>
</reference>
<feature type="binding site" evidence="13">
    <location>
        <position position="714"/>
    </location>
    <ligand>
        <name>L-glutamate</name>
        <dbReference type="ChEBI" id="CHEBI:29985"/>
    </ligand>
</feature>
<evidence type="ECO:0000256" key="15">
    <source>
        <dbReference type="PIRSR" id="PIRSR601508-3"/>
    </source>
</evidence>
<dbReference type="SUPFAM" id="SSF81324">
    <property type="entry name" value="Voltage-gated potassium channels"/>
    <property type="match status" value="1"/>
</dbReference>
<evidence type="ECO:0000256" key="3">
    <source>
        <dbReference type="ARBA" id="ARBA00022448"/>
    </source>
</evidence>
<evidence type="ECO:0000256" key="6">
    <source>
        <dbReference type="ARBA" id="ARBA00022989"/>
    </source>
</evidence>
<comment type="similarity">
    <text evidence="2">Belongs to the glutamate-gated ion channel (TC 1.A.10.1) family.</text>
</comment>
<keyword evidence="7" id="KW-0406">Ion transport</keyword>
<evidence type="ECO:0000256" key="10">
    <source>
        <dbReference type="ARBA" id="ARBA00023180"/>
    </source>
</evidence>